<feature type="domain" description="Zn(2)-C6 fungal-type" evidence="7">
    <location>
        <begin position="27"/>
        <end position="65"/>
    </location>
</feature>
<evidence type="ECO:0000256" key="2">
    <source>
        <dbReference type="ARBA" id="ARBA00023015"/>
    </source>
</evidence>
<dbReference type="CDD" id="cd12148">
    <property type="entry name" value="fungal_TF_MHR"/>
    <property type="match status" value="1"/>
</dbReference>
<dbReference type="InterPro" id="IPR001138">
    <property type="entry name" value="Zn2Cys6_DnaBD"/>
</dbReference>
<dbReference type="Pfam" id="PF04082">
    <property type="entry name" value="Fungal_trans"/>
    <property type="match status" value="1"/>
</dbReference>
<proteinExistence type="predicted"/>
<evidence type="ECO:0000313" key="9">
    <source>
        <dbReference type="Proteomes" id="UP000184546"/>
    </source>
</evidence>
<evidence type="ECO:0000256" key="1">
    <source>
        <dbReference type="ARBA" id="ARBA00022723"/>
    </source>
</evidence>
<dbReference type="PANTHER" id="PTHR47424:SF6">
    <property type="entry name" value="PROLINE UTILIZATION TRANS-ACTIVATOR"/>
    <property type="match status" value="1"/>
</dbReference>
<keyword evidence="3" id="KW-0238">DNA-binding</keyword>
<dbReference type="InterPro" id="IPR007219">
    <property type="entry name" value="XnlR_reg_dom"/>
</dbReference>
<sequence length="735" mass="82486">MDSTSTAERRRRRRRVADVDRKRAPQACTLCKRRKSKCIPARGNPRLDAHHKCQRCTLRNLDCRFEKGDSPGTEPSLTQIPAQSPSATIDSRRMPDHAAVDHSELLSPASVLSQGLSTHVIADQLKRVLWPNFLSRLREAFSLGPHHAPEEREMVAMQARMIQPKGLHPSELSRLQAAIDAFPPRPVADFLLHVFMKHATDVFFYFDQAQMLADVDEFYTDLSSLLRFDSAFVCLAMATFALGSQWTPLEKPQGFEPSLLPKENVDLGHRFAVHAKTLIPDIIERSCLRSIQAPFVLGVYFMPASAIGTSYVYLGLALRKALACDLHLNSEDPSMTERDREVRYRLWWSIYSLERCTTVKLNRPRSIDTRIITAPYPSQNGVLDRAQSFENLDCQLAYVRLVRILDEIAGPADGLPSSADLSQSTWKDDLKAWKRSLPPNLKLDQIPPSSWKYRAIAHLYLNYYYAMITMGKVALVTLVRTKLKPPVDRDAPDISDKIKSLGNGCTKAARKILRLFESLTRHRVITRFSFTDFQGCSIATIVTLVSGILERDSGYDSRVELGFECLRTMATGNMTARLGVSFVEAVLSITNEAARKLQQLNNPVTSRESSHLNAHVGYGQWLEWFAVQEDPKSREYCGIGPREEIPLRGDSRDRDAESWLAAPTTWQTPMAQHIPEASSIPQGYSNPSSGSSYPLLPVDFFSGLHNDEQSFLMGLTGLDALGDALDFSGLMGQME</sequence>
<dbReference type="PANTHER" id="PTHR47424">
    <property type="entry name" value="REGULATORY PROTEIN GAL4"/>
    <property type="match status" value="1"/>
</dbReference>
<keyword evidence="5" id="KW-0539">Nucleus</keyword>
<keyword evidence="9" id="KW-1185">Reference proteome</keyword>
<feature type="region of interest" description="Disordered" evidence="6">
    <location>
        <begin position="67"/>
        <end position="90"/>
    </location>
</feature>
<dbReference type="Gene3D" id="4.10.240.10">
    <property type="entry name" value="Zn(2)-C6 fungal-type DNA-binding domain"/>
    <property type="match status" value="1"/>
</dbReference>
<dbReference type="InterPro" id="IPR051127">
    <property type="entry name" value="Fungal_SecMet_Regulators"/>
</dbReference>
<dbReference type="STRING" id="690307.A0A1L9WP70"/>
<dbReference type="OMA" id="YYYAWIT"/>
<gene>
    <name evidence="8" type="ORF">ASPACDRAFT_122807</name>
</gene>
<dbReference type="GO" id="GO:0009893">
    <property type="term" value="P:positive regulation of metabolic process"/>
    <property type="evidence" value="ECO:0007669"/>
    <property type="project" value="UniProtKB-ARBA"/>
</dbReference>
<name>A0A1L9WP70_ASPA1</name>
<feature type="compositionally biased region" description="Polar residues" evidence="6">
    <location>
        <begin position="73"/>
        <end position="89"/>
    </location>
</feature>
<dbReference type="GeneID" id="30970386"/>
<keyword evidence="4" id="KW-0804">Transcription</keyword>
<dbReference type="CDD" id="cd00067">
    <property type="entry name" value="GAL4"/>
    <property type="match status" value="1"/>
</dbReference>
<keyword evidence="2" id="KW-0805">Transcription regulation</keyword>
<evidence type="ECO:0000256" key="5">
    <source>
        <dbReference type="ARBA" id="ARBA00023242"/>
    </source>
</evidence>
<protein>
    <recommendedName>
        <fullName evidence="7">Zn(2)-C6 fungal-type domain-containing protein</fullName>
    </recommendedName>
</protein>
<dbReference type="PROSITE" id="PS50048">
    <property type="entry name" value="ZN2_CY6_FUNGAL_2"/>
    <property type="match status" value="1"/>
</dbReference>
<evidence type="ECO:0000256" key="6">
    <source>
        <dbReference type="SAM" id="MobiDB-lite"/>
    </source>
</evidence>
<dbReference type="GO" id="GO:0006351">
    <property type="term" value="P:DNA-templated transcription"/>
    <property type="evidence" value="ECO:0007669"/>
    <property type="project" value="InterPro"/>
</dbReference>
<dbReference type="OrthoDB" id="2283488at2759"/>
<dbReference type="AlphaFoldDB" id="A0A1L9WP70"/>
<dbReference type="EMBL" id="KV878981">
    <property type="protein sequence ID" value="OJJ97975.1"/>
    <property type="molecule type" value="Genomic_DNA"/>
</dbReference>
<dbReference type="Proteomes" id="UP000184546">
    <property type="component" value="Unassembled WGS sequence"/>
</dbReference>
<dbReference type="GO" id="GO:0003677">
    <property type="term" value="F:DNA binding"/>
    <property type="evidence" value="ECO:0007669"/>
    <property type="project" value="UniProtKB-KW"/>
</dbReference>
<evidence type="ECO:0000313" key="8">
    <source>
        <dbReference type="EMBL" id="OJJ97975.1"/>
    </source>
</evidence>
<keyword evidence="1" id="KW-0479">Metal-binding</keyword>
<dbReference type="InterPro" id="IPR036864">
    <property type="entry name" value="Zn2-C6_fun-type_DNA-bd_sf"/>
</dbReference>
<evidence type="ECO:0000259" key="7">
    <source>
        <dbReference type="PROSITE" id="PS50048"/>
    </source>
</evidence>
<dbReference type="GO" id="GO:0008270">
    <property type="term" value="F:zinc ion binding"/>
    <property type="evidence" value="ECO:0007669"/>
    <property type="project" value="InterPro"/>
</dbReference>
<accession>A0A1L9WP70</accession>
<dbReference type="VEuPathDB" id="FungiDB:ASPACDRAFT_122807"/>
<reference evidence="9" key="1">
    <citation type="journal article" date="2017" name="Genome Biol.">
        <title>Comparative genomics reveals high biological diversity and specific adaptations in the industrially and medically important fungal genus Aspergillus.</title>
        <authorList>
            <person name="de Vries R.P."/>
            <person name="Riley R."/>
            <person name="Wiebenga A."/>
            <person name="Aguilar-Osorio G."/>
            <person name="Amillis S."/>
            <person name="Uchima C.A."/>
            <person name="Anderluh G."/>
            <person name="Asadollahi M."/>
            <person name="Askin M."/>
            <person name="Barry K."/>
            <person name="Battaglia E."/>
            <person name="Bayram O."/>
            <person name="Benocci T."/>
            <person name="Braus-Stromeyer S.A."/>
            <person name="Caldana C."/>
            <person name="Canovas D."/>
            <person name="Cerqueira G.C."/>
            <person name="Chen F."/>
            <person name="Chen W."/>
            <person name="Choi C."/>
            <person name="Clum A."/>
            <person name="Dos Santos R.A."/>
            <person name="Damasio A.R."/>
            <person name="Diallinas G."/>
            <person name="Emri T."/>
            <person name="Fekete E."/>
            <person name="Flipphi M."/>
            <person name="Freyberg S."/>
            <person name="Gallo A."/>
            <person name="Gournas C."/>
            <person name="Habgood R."/>
            <person name="Hainaut M."/>
            <person name="Harispe M.L."/>
            <person name="Henrissat B."/>
            <person name="Hilden K.S."/>
            <person name="Hope R."/>
            <person name="Hossain A."/>
            <person name="Karabika E."/>
            <person name="Karaffa L."/>
            <person name="Karanyi Z."/>
            <person name="Krasevec N."/>
            <person name="Kuo A."/>
            <person name="Kusch H."/>
            <person name="LaButti K."/>
            <person name="Lagendijk E.L."/>
            <person name="Lapidus A."/>
            <person name="Levasseur A."/>
            <person name="Lindquist E."/>
            <person name="Lipzen A."/>
            <person name="Logrieco A.F."/>
            <person name="MacCabe A."/>
            <person name="Maekelae M.R."/>
            <person name="Malavazi I."/>
            <person name="Melin P."/>
            <person name="Meyer V."/>
            <person name="Mielnichuk N."/>
            <person name="Miskei M."/>
            <person name="Molnar A.P."/>
            <person name="Mule G."/>
            <person name="Ngan C.Y."/>
            <person name="Orejas M."/>
            <person name="Orosz E."/>
            <person name="Ouedraogo J.P."/>
            <person name="Overkamp K.M."/>
            <person name="Park H.-S."/>
            <person name="Perrone G."/>
            <person name="Piumi F."/>
            <person name="Punt P.J."/>
            <person name="Ram A.F."/>
            <person name="Ramon A."/>
            <person name="Rauscher S."/>
            <person name="Record E."/>
            <person name="Riano-Pachon D.M."/>
            <person name="Robert V."/>
            <person name="Roehrig J."/>
            <person name="Ruller R."/>
            <person name="Salamov A."/>
            <person name="Salih N.S."/>
            <person name="Samson R.A."/>
            <person name="Sandor E."/>
            <person name="Sanguinetti M."/>
            <person name="Schuetze T."/>
            <person name="Sepcic K."/>
            <person name="Shelest E."/>
            <person name="Sherlock G."/>
            <person name="Sophianopoulou V."/>
            <person name="Squina F.M."/>
            <person name="Sun H."/>
            <person name="Susca A."/>
            <person name="Todd R.B."/>
            <person name="Tsang A."/>
            <person name="Unkles S.E."/>
            <person name="van de Wiele N."/>
            <person name="van Rossen-Uffink D."/>
            <person name="Oliveira J.V."/>
            <person name="Vesth T.C."/>
            <person name="Visser J."/>
            <person name="Yu J.-H."/>
            <person name="Zhou M."/>
            <person name="Andersen M.R."/>
            <person name="Archer D.B."/>
            <person name="Baker S.E."/>
            <person name="Benoit I."/>
            <person name="Brakhage A.A."/>
            <person name="Braus G.H."/>
            <person name="Fischer R."/>
            <person name="Frisvad J.C."/>
            <person name="Goldman G.H."/>
            <person name="Houbraken J."/>
            <person name="Oakley B."/>
            <person name="Pocsi I."/>
            <person name="Scazzocchio C."/>
            <person name="Seiboth B."/>
            <person name="vanKuyk P.A."/>
            <person name="Wortman J."/>
            <person name="Dyer P.S."/>
            <person name="Grigoriev I.V."/>
        </authorList>
    </citation>
    <scope>NUCLEOTIDE SEQUENCE [LARGE SCALE GENOMIC DNA]</scope>
    <source>
        <strain evidence="9">ATCC 16872 / CBS 172.66 / WB 5094</strain>
    </source>
</reference>
<feature type="region of interest" description="Disordered" evidence="6">
    <location>
        <begin position="1"/>
        <end position="22"/>
    </location>
</feature>
<evidence type="ECO:0000256" key="4">
    <source>
        <dbReference type="ARBA" id="ARBA00023163"/>
    </source>
</evidence>
<organism evidence="8 9">
    <name type="scientific">Aspergillus aculeatus (strain ATCC 16872 / CBS 172.66 / WB 5094)</name>
    <dbReference type="NCBI Taxonomy" id="690307"/>
    <lineage>
        <taxon>Eukaryota</taxon>
        <taxon>Fungi</taxon>
        <taxon>Dikarya</taxon>
        <taxon>Ascomycota</taxon>
        <taxon>Pezizomycotina</taxon>
        <taxon>Eurotiomycetes</taxon>
        <taxon>Eurotiomycetidae</taxon>
        <taxon>Eurotiales</taxon>
        <taxon>Aspergillaceae</taxon>
        <taxon>Aspergillus</taxon>
        <taxon>Aspergillus subgen. Circumdati</taxon>
    </lineage>
</organism>
<dbReference type="SMART" id="SM00906">
    <property type="entry name" value="Fungal_trans"/>
    <property type="match status" value="1"/>
</dbReference>
<dbReference type="RefSeq" id="XP_020054315.1">
    <property type="nucleotide sequence ID" value="XM_020196572.1"/>
</dbReference>
<dbReference type="SMART" id="SM00066">
    <property type="entry name" value="GAL4"/>
    <property type="match status" value="1"/>
</dbReference>
<evidence type="ECO:0000256" key="3">
    <source>
        <dbReference type="ARBA" id="ARBA00023125"/>
    </source>
</evidence>
<dbReference type="SUPFAM" id="SSF57701">
    <property type="entry name" value="Zn2/Cys6 DNA-binding domain"/>
    <property type="match status" value="1"/>
</dbReference>
<dbReference type="GO" id="GO:0000981">
    <property type="term" value="F:DNA-binding transcription factor activity, RNA polymerase II-specific"/>
    <property type="evidence" value="ECO:0007669"/>
    <property type="project" value="InterPro"/>
</dbReference>